<dbReference type="RefSeq" id="XP_024686813.1">
    <property type="nucleotide sequence ID" value="XM_024826085.1"/>
</dbReference>
<gene>
    <name evidence="1" type="ORF">P174DRAFT_436608</name>
</gene>
<dbReference type="EMBL" id="MSZS01000001">
    <property type="protein sequence ID" value="PKX98218.1"/>
    <property type="molecule type" value="Genomic_DNA"/>
</dbReference>
<comment type="caution">
    <text evidence="1">The sequence shown here is derived from an EMBL/GenBank/DDBJ whole genome shotgun (WGS) entry which is preliminary data.</text>
</comment>
<reference evidence="2" key="1">
    <citation type="journal article" date="2018" name="Proc. Natl. Acad. Sci. U.S.A.">
        <title>Linking secondary metabolites to gene clusters through genome sequencing of six diverse Aspergillus species.</title>
        <authorList>
            <person name="Kaerboelling I."/>
            <person name="Vesth T.C."/>
            <person name="Frisvad J.C."/>
            <person name="Nybo J.L."/>
            <person name="Theobald S."/>
            <person name="Kuo A."/>
            <person name="Bowyer P."/>
            <person name="Matsuda Y."/>
            <person name="Mondo S."/>
            <person name="Lyhne E.K."/>
            <person name="Kogle M.E."/>
            <person name="Clum A."/>
            <person name="Lipzen A."/>
            <person name="Salamov A."/>
            <person name="Ngan C.Y."/>
            <person name="Daum C."/>
            <person name="Chiniquy J."/>
            <person name="Barry K."/>
            <person name="LaButti K."/>
            <person name="Haridas S."/>
            <person name="Simmons B.A."/>
            <person name="Magnuson J.K."/>
            <person name="Mortensen U.H."/>
            <person name="Larsen T.O."/>
            <person name="Grigoriev I.V."/>
            <person name="Baker S.E."/>
            <person name="Andersen M.R."/>
        </authorList>
    </citation>
    <scope>NUCLEOTIDE SEQUENCE [LARGE SCALE GENOMIC DNA]</scope>
    <source>
        <strain evidence="2">IBT 16806</strain>
    </source>
</reference>
<evidence type="ECO:0000313" key="2">
    <source>
        <dbReference type="Proteomes" id="UP000234474"/>
    </source>
</evidence>
<proteinExistence type="predicted"/>
<dbReference type="Proteomes" id="UP000234474">
    <property type="component" value="Unassembled WGS sequence"/>
</dbReference>
<dbReference type="VEuPathDB" id="FungiDB:P174DRAFT_436608"/>
<organism evidence="1 2">
    <name type="scientific">Aspergillus novofumigatus (strain IBT 16806)</name>
    <dbReference type="NCBI Taxonomy" id="1392255"/>
    <lineage>
        <taxon>Eukaryota</taxon>
        <taxon>Fungi</taxon>
        <taxon>Dikarya</taxon>
        <taxon>Ascomycota</taxon>
        <taxon>Pezizomycotina</taxon>
        <taxon>Eurotiomycetes</taxon>
        <taxon>Eurotiomycetidae</taxon>
        <taxon>Eurotiales</taxon>
        <taxon>Aspergillaceae</taxon>
        <taxon>Aspergillus</taxon>
        <taxon>Aspergillus subgen. Fumigati</taxon>
    </lineage>
</organism>
<sequence>MEAVWTSLSYQPLLLALQVPVILVKTLPSVRNRSSTGLVMRAASYTCVLIP</sequence>
<accession>A0A2I1CKS2</accession>
<name>A0A2I1CKS2_ASPN1</name>
<dbReference type="AlphaFoldDB" id="A0A2I1CKS2"/>
<evidence type="ECO:0000313" key="1">
    <source>
        <dbReference type="EMBL" id="PKX98218.1"/>
    </source>
</evidence>
<keyword evidence="2" id="KW-1185">Reference proteome</keyword>
<protein>
    <submittedName>
        <fullName evidence="1">Uncharacterized protein</fullName>
    </submittedName>
</protein>
<dbReference type="GeneID" id="36533410"/>